<dbReference type="GO" id="GO:0005634">
    <property type="term" value="C:nucleus"/>
    <property type="evidence" value="ECO:0007669"/>
    <property type="project" value="UniProtKB-SubCell"/>
</dbReference>
<evidence type="ECO:0000256" key="1">
    <source>
        <dbReference type="ARBA" id="ARBA00004123"/>
    </source>
</evidence>
<organism evidence="9 10">
    <name type="scientific">Arabidopsis thaliana</name>
    <name type="common">Mouse-ear cress</name>
    <dbReference type="NCBI Taxonomy" id="3702"/>
    <lineage>
        <taxon>Eukaryota</taxon>
        <taxon>Viridiplantae</taxon>
        <taxon>Streptophyta</taxon>
        <taxon>Embryophyta</taxon>
        <taxon>Tracheophyta</taxon>
        <taxon>Spermatophyta</taxon>
        <taxon>Magnoliopsida</taxon>
        <taxon>eudicotyledons</taxon>
        <taxon>Gunneridae</taxon>
        <taxon>Pentapetalae</taxon>
        <taxon>rosids</taxon>
        <taxon>malvids</taxon>
        <taxon>Brassicales</taxon>
        <taxon>Brassicaceae</taxon>
        <taxon>Camelineae</taxon>
        <taxon>Arabidopsis</taxon>
    </lineage>
</organism>
<name>A0A5S9XIP0_ARATH</name>
<dbReference type="InterPro" id="IPR017930">
    <property type="entry name" value="Myb_dom"/>
</dbReference>
<dbReference type="InterPro" id="IPR001005">
    <property type="entry name" value="SANT/Myb"/>
</dbReference>
<evidence type="ECO:0000259" key="7">
    <source>
        <dbReference type="PROSITE" id="PS50090"/>
    </source>
</evidence>
<protein>
    <submittedName>
        <fullName evidence="9">Uncharacterized protein</fullName>
    </submittedName>
</protein>
<feature type="domain" description="Myb-like" evidence="7">
    <location>
        <begin position="500"/>
        <end position="555"/>
    </location>
</feature>
<dbReference type="CDD" id="cd11660">
    <property type="entry name" value="SANT_TRF"/>
    <property type="match status" value="1"/>
</dbReference>
<feature type="domain" description="HTH myb-type" evidence="8">
    <location>
        <begin position="500"/>
        <end position="559"/>
    </location>
</feature>
<evidence type="ECO:0000313" key="10">
    <source>
        <dbReference type="Proteomes" id="UP000434276"/>
    </source>
</evidence>
<dbReference type="Gene3D" id="1.10.246.220">
    <property type="match status" value="1"/>
</dbReference>
<gene>
    <name evidence="9" type="ORF">C24_LOCUS14866</name>
</gene>
<dbReference type="AlphaFoldDB" id="A0A5S9XIP0"/>
<keyword evidence="5" id="KW-0812">Transmembrane</keyword>
<dbReference type="PROSITE" id="PS50053">
    <property type="entry name" value="UBIQUITIN_2"/>
    <property type="match status" value="1"/>
</dbReference>
<dbReference type="InterPro" id="IPR057625">
    <property type="entry name" value="TPR1-6-like_ubiquitin"/>
</dbReference>
<dbReference type="SUPFAM" id="SSF54236">
    <property type="entry name" value="Ubiquitin-like"/>
    <property type="match status" value="1"/>
</dbReference>
<dbReference type="InterPro" id="IPR009057">
    <property type="entry name" value="Homeodomain-like_sf"/>
</dbReference>
<evidence type="ECO:0000256" key="4">
    <source>
        <dbReference type="SAM" id="MobiDB-lite"/>
    </source>
</evidence>
<dbReference type="PANTHER" id="PTHR21717">
    <property type="entry name" value="TELOMERIC REPEAT BINDING PROTEIN"/>
    <property type="match status" value="1"/>
</dbReference>
<sequence length="605" mass="67827">MDIYIVLELKIHRKIWNFQIQVLLVWILKGLVSFIRCLSLVAITSSVLCIQVMVSHKVLEFGDDGYKLPAQARAPRSLRKKRIYEKKIPGDDKMCAIDLLATVAGSLLLESKSPVNACLVVQNTVKNEYPADENPVKAVPYSESPSLFDNGKCGFSSVITNPNHLLVGDKVGKEVEGFSSLGVSGDVKPDVVASIGSNSSTEVGACGNGSPNESRDDVNLFSRNDDDENFSGYIRTRMTRPVPRIGDRRIRKILASRHWKGGSKNNTDAKPWYCSKRSYYLHHHQRSYPIKKRKYFDSVYDSNSDDYRLQGKTHKGSRTISSMKSRNASFVSRDHHVKLRIKSFRVPELFVEIPETATVGSLKRMVMEAVTTILGDGLRVGLMVQGKKVRDDGKTLLQTGISEENNHLDSLGFSLEPSLETTPQPLLSSYLSDHACDDVTLCHDNALDSSHEPEPSPADSFGKLGTSDHSRALIPVASAAMLAPRPPNRKFKRTEQQLAAQRRIRRPFSVTEVEALVQAVEKLGTGRWRDVKVRAFEDADHRTYVDLKDKWKTLVHTARISPQQRRGEPVPQELLDRVLKAHAYWSQHLMHQLQTEPPSTQVEAL</sequence>
<keyword evidence="5" id="KW-1133">Transmembrane helix</keyword>
<proteinExistence type="predicted"/>
<evidence type="ECO:0000256" key="5">
    <source>
        <dbReference type="SAM" id="Phobius"/>
    </source>
</evidence>
<evidence type="ECO:0000256" key="2">
    <source>
        <dbReference type="ARBA" id="ARBA00023125"/>
    </source>
</evidence>
<comment type="subcellular location">
    <subcellularLocation>
        <location evidence="1">Nucleus</location>
    </subcellularLocation>
</comment>
<dbReference type="PROSITE" id="PS51294">
    <property type="entry name" value="HTH_MYB"/>
    <property type="match status" value="1"/>
</dbReference>
<dbReference type="SUPFAM" id="SSF46689">
    <property type="entry name" value="Homeodomain-like"/>
    <property type="match status" value="1"/>
</dbReference>
<feature type="region of interest" description="Disordered" evidence="4">
    <location>
        <begin position="446"/>
        <end position="465"/>
    </location>
</feature>
<dbReference type="SMART" id="SM00717">
    <property type="entry name" value="SANT"/>
    <property type="match status" value="1"/>
</dbReference>
<dbReference type="PROSITE" id="PS50090">
    <property type="entry name" value="MYB_LIKE"/>
    <property type="match status" value="1"/>
</dbReference>
<dbReference type="Proteomes" id="UP000434276">
    <property type="component" value="Unassembled WGS sequence"/>
</dbReference>
<dbReference type="GO" id="GO:0042162">
    <property type="term" value="F:telomeric DNA binding"/>
    <property type="evidence" value="ECO:0007669"/>
    <property type="project" value="UniProtKB-ARBA"/>
</dbReference>
<keyword evidence="3" id="KW-0539">Nucleus</keyword>
<feature type="transmembrane region" description="Helical" evidence="5">
    <location>
        <begin position="20"/>
        <end position="43"/>
    </location>
</feature>
<dbReference type="Pfam" id="PF23603">
    <property type="entry name" value="Ubiquitin_TPR1"/>
    <property type="match status" value="1"/>
</dbReference>
<dbReference type="InterPro" id="IPR000626">
    <property type="entry name" value="Ubiquitin-like_dom"/>
</dbReference>
<dbReference type="OrthoDB" id="2020981at2759"/>
<dbReference type="ExpressionAtlas" id="A0A5S9XIP0">
    <property type="expression patterns" value="baseline and differential"/>
</dbReference>
<feature type="domain" description="Ubiquitin-like" evidence="6">
    <location>
        <begin position="337"/>
        <end position="405"/>
    </location>
</feature>
<evidence type="ECO:0000313" key="9">
    <source>
        <dbReference type="EMBL" id="CAA0384684.1"/>
    </source>
</evidence>
<evidence type="ECO:0000259" key="8">
    <source>
        <dbReference type="PROSITE" id="PS51294"/>
    </source>
</evidence>
<dbReference type="EMBL" id="CACSHJ010000089">
    <property type="protein sequence ID" value="CAA0384684.1"/>
    <property type="molecule type" value="Genomic_DNA"/>
</dbReference>
<feature type="region of interest" description="Disordered" evidence="4">
    <location>
        <begin position="199"/>
        <end position="222"/>
    </location>
</feature>
<keyword evidence="5" id="KW-0472">Membrane</keyword>
<evidence type="ECO:0000256" key="3">
    <source>
        <dbReference type="ARBA" id="ARBA00023242"/>
    </source>
</evidence>
<reference evidence="9 10" key="1">
    <citation type="submission" date="2019-12" db="EMBL/GenBank/DDBJ databases">
        <authorList>
            <person name="Jiao W.-B."/>
            <person name="Schneeberger K."/>
        </authorList>
    </citation>
    <scope>NUCLEOTIDE SEQUENCE [LARGE SCALE GENOMIC DNA]</scope>
    <source>
        <strain evidence="10">cv. C24</strain>
    </source>
</reference>
<dbReference type="InterPro" id="IPR029071">
    <property type="entry name" value="Ubiquitin-like_domsf"/>
</dbReference>
<accession>A0A5S9XIP0</accession>
<evidence type="ECO:0000259" key="6">
    <source>
        <dbReference type="PROSITE" id="PS50053"/>
    </source>
</evidence>
<dbReference type="CDD" id="cd17039">
    <property type="entry name" value="Ubl_ubiquitin_like"/>
    <property type="match status" value="1"/>
</dbReference>
<keyword evidence="2" id="KW-0238">DNA-binding</keyword>
<dbReference type="PANTHER" id="PTHR21717:SF70">
    <property type="entry name" value="TELOMERE REPEAT-BINDING PROTEIN 2-RELATED"/>
    <property type="match status" value="1"/>
</dbReference>
<dbReference type="InterPro" id="IPR031105">
    <property type="entry name" value="TRP_plant"/>
</dbReference>